<organism evidence="2 3">
    <name type="scientific">Cucurbita moschata</name>
    <name type="common">Winter crookneck squash</name>
    <name type="synonym">Cucurbita pepo var. moschata</name>
    <dbReference type="NCBI Taxonomy" id="3662"/>
    <lineage>
        <taxon>Eukaryota</taxon>
        <taxon>Viridiplantae</taxon>
        <taxon>Streptophyta</taxon>
        <taxon>Embryophyta</taxon>
        <taxon>Tracheophyta</taxon>
        <taxon>Spermatophyta</taxon>
        <taxon>Magnoliopsida</taxon>
        <taxon>eudicotyledons</taxon>
        <taxon>Gunneridae</taxon>
        <taxon>Pentapetalae</taxon>
        <taxon>rosids</taxon>
        <taxon>fabids</taxon>
        <taxon>Cucurbitales</taxon>
        <taxon>Cucurbitaceae</taxon>
        <taxon>Cucurbiteae</taxon>
        <taxon>Cucurbita</taxon>
    </lineage>
</organism>
<evidence type="ECO:0000313" key="3">
    <source>
        <dbReference type="RefSeq" id="XP_022952728.1"/>
    </source>
</evidence>
<dbReference type="GO" id="GO:0048367">
    <property type="term" value="P:shoot system development"/>
    <property type="evidence" value="ECO:0007669"/>
    <property type="project" value="InterPro"/>
</dbReference>
<proteinExistence type="predicted"/>
<gene>
    <name evidence="3" type="primary">LOC111455338</name>
</gene>
<protein>
    <submittedName>
        <fullName evidence="3">Uncharacterized protein LOC111455338</fullName>
    </submittedName>
</protein>
<name>A0A6J1GLF0_CUCMO</name>
<feature type="compositionally biased region" description="Polar residues" evidence="1">
    <location>
        <begin position="1"/>
        <end position="20"/>
    </location>
</feature>
<dbReference type="Proteomes" id="UP000504609">
    <property type="component" value="Unplaced"/>
</dbReference>
<sequence>MDFSAMNQTNSHHLRSNSLPSKPHPFIDQVDEHLHRFKEASEATSSCSSSELSHKLNGLQELHDCIDNLLLLPLTQHVLVEDSDTKPFDDLLEGSIRLLDLCDIAKEALLQTKECVQELESVLRRRKGSETFIASELQKCLSSRKLIKKTIYKALKTVQTKSCEKTQATPAVVSSLKQAEFVSYNVVESLLSFLAGPKFRSNSSRWSLVSKLVQSKRVACEVEETSRNEVALVDAALHSVCSQKTKKHDFLAQVENLQSSLKMFGSNIQELEGDLEALYRRLIKTRVSILNIYNY</sequence>
<dbReference type="KEGG" id="cmos:111455338"/>
<reference evidence="3" key="1">
    <citation type="submission" date="2025-08" db="UniProtKB">
        <authorList>
            <consortium name="RefSeq"/>
        </authorList>
    </citation>
    <scope>IDENTIFICATION</scope>
    <source>
        <tissue evidence="3">Young leaves</tissue>
    </source>
</reference>
<dbReference type="AlphaFoldDB" id="A0A6J1GLF0"/>
<keyword evidence="2" id="KW-1185">Reference proteome</keyword>
<dbReference type="Pfam" id="PF03087">
    <property type="entry name" value="BPS1"/>
    <property type="match status" value="1"/>
</dbReference>
<dbReference type="InterPro" id="IPR004320">
    <property type="entry name" value="BPS1_pln"/>
</dbReference>
<dbReference type="PANTHER" id="PTHR33070">
    <property type="entry name" value="OS06G0725500 PROTEIN"/>
    <property type="match status" value="1"/>
</dbReference>
<dbReference type="GeneID" id="111455338"/>
<dbReference type="PANTHER" id="PTHR33070:SF129">
    <property type="entry name" value="DUF241 DOMAIN PROTEIN"/>
    <property type="match status" value="1"/>
</dbReference>
<dbReference type="GO" id="GO:0048364">
    <property type="term" value="P:root development"/>
    <property type="evidence" value="ECO:0007669"/>
    <property type="project" value="InterPro"/>
</dbReference>
<evidence type="ECO:0000256" key="1">
    <source>
        <dbReference type="SAM" id="MobiDB-lite"/>
    </source>
</evidence>
<accession>A0A6J1GLF0</accession>
<evidence type="ECO:0000313" key="2">
    <source>
        <dbReference type="Proteomes" id="UP000504609"/>
    </source>
</evidence>
<feature type="region of interest" description="Disordered" evidence="1">
    <location>
        <begin position="1"/>
        <end position="25"/>
    </location>
</feature>
<dbReference type="RefSeq" id="XP_022952728.1">
    <property type="nucleotide sequence ID" value="XM_023096960.1"/>
</dbReference>